<keyword evidence="10" id="KW-1185">Reference proteome</keyword>
<dbReference type="PANTHER" id="PTHR12356:SF3">
    <property type="entry name" value="NUCLEAR MIGRATION PROTEIN NUDC"/>
    <property type="match status" value="1"/>
</dbReference>
<dbReference type="Pfam" id="PF14050">
    <property type="entry name" value="Nudc_N"/>
    <property type="match status" value="1"/>
</dbReference>
<dbReference type="GO" id="GO:0005737">
    <property type="term" value="C:cytoplasm"/>
    <property type="evidence" value="ECO:0007669"/>
    <property type="project" value="UniProtKB-SubCell"/>
</dbReference>
<feature type="compositionally biased region" description="Basic and acidic residues" evidence="7">
    <location>
        <begin position="76"/>
        <end position="86"/>
    </location>
</feature>
<proteinExistence type="inferred from homology"/>
<gene>
    <name evidence="9" type="ORF">WA026_000533</name>
</gene>
<feature type="domain" description="CS" evidence="8">
    <location>
        <begin position="110"/>
        <end position="196"/>
    </location>
</feature>
<evidence type="ECO:0000313" key="9">
    <source>
        <dbReference type="EMBL" id="KAK9888269.1"/>
    </source>
</evidence>
<dbReference type="GO" id="GO:0006457">
    <property type="term" value="P:protein folding"/>
    <property type="evidence" value="ECO:0007669"/>
    <property type="project" value="TreeGrafter"/>
</dbReference>
<evidence type="ECO:0000313" key="10">
    <source>
        <dbReference type="Proteomes" id="UP001431783"/>
    </source>
</evidence>
<organism evidence="9 10">
    <name type="scientific">Henosepilachna vigintioctopunctata</name>
    <dbReference type="NCBI Taxonomy" id="420089"/>
    <lineage>
        <taxon>Eukaryota</taxon>
        <taxon>Metazoa</taxon>
        <taxon>Ecdysozoa</taxon>
        <taxon>Arthropoda</taxon>
        <taxon>Hexapoda</taxon>
        <taxon>Insecta</taxon>
        <taxon>Pterygota</taxon>
        <taxon>Neoptera</taxon>
        <taxon>Endopterygota</taxon>
        <taxon>Coleoptera</taxon>
        <taxon>Polyphaga</taxon>
        <taxon>Cucujiformia</taxon>
        <taxon>Coccinelloidea</taxon>
        <taxon>Coccinellidae</taxon>
        <taxon>Epilachninae</taxon>
        <taxon>Epilachnini</taxon>
        <taxon>Henosepilachna</taxon>
    </lineage>
</organism>
<evidence type="ECO:0000259" key="8">
    <source>
        <dbReference type="PROSITE" id="PS51203"/>
    </source>
</evidence>
<dbReference type="PROSITE" id="PS51203">
    <property type="entry name" value="CS"/>
    <property type="match status" value="1"/>
</dbReference>
<dbReference type="CDD" id="cd06467">
    <property type="entry name" value="p23_NUDC_like"/>
    <property type="match status" value="1"/>
</dbReference>
<evidence type="ECO:0000256" key="5">
    <source>
        <dbReference type="ARBA" id="ARBA00022553"/>
    </source>
</evidence>
<accession>A0AAW1V8M7</accession>
<dbReference type="PANTHER" id="PTHR12356">
    <property type="entry name" value="NUCLEAR MOVEMENT PROTEIN NUDC"/>
    <property type="match status" value="1"/>
</dbReference>
<dbReference type="InterPro" id="IPR037898">
    <property type="entry name" value="NudC_fam"/>
</dbReference>
<feature type="region of interest" description="Disordered" evidence="7">
    <location>
        <begin position="71"/>
        <end position="105"/>
    </location>
</feature>
<dbReference type="Proteomes" id="UP001431783">
    <property type="component" value="Unassembled WGS sequence"/>
</dbReference>
<dbReference type="InterPro" id="IPR007052">
    <property type="entry name" value="CS_dom"/>
</dbReference>
<protein>
    <recommendedName>
        <fullName evidence="3">Nuclear migration protein nudC</fullName>
    </recommendedName>
    <alternativeName>
        <fullName evidence="6">Nuclear distribution protein C homolog</fullName>
    </alternativeName>
</protein>
<name>A0AAW1V8M7_9CUCU</name>
<sequence length="273" mass="30917">MSEETSHDDMLFNILRECKTLPTFMDRIFGFLKRRSDFYVVASSPDCPVGLPPGVAQALVQQSYMKYVYSNTSKSSTERPKTEKTEITQPSPTKSHSTHKADPSKCHNGATFDNYSWSQTYNEVDLFLKLPLNVTSRDLVVNTNGTSICVKLKDGTVLLQGDLCCTCKLDLIWSIDAQELLVHLEKYKETWWNCFLTTEPILDVSKLECTKPFEDLPEDAQAKIHELQWNQEQKRLGLPTSDEINSINTLKKAWNAEGSPFSGPFDPSSVSFK</sequence>
<dbReference type="InterPro" id="IPR025934">
    <property type="entry name" value="NudC_N_dom"/>
</dbReference>
<keyword evidence="4" id="KW-0963">Cytoplasm</keyword>
<evidence type="ECO:0000256" key="1">
    <source>
        <dbReference type="ARBA" id="ARBA00004496"/>
    </source>
</evidence>
<dbReference type="InterPro" id="IPR008978">
    <property type="entry name" value="HSP20-like_chaperone"/>
</dbReference>
<dbReference type="Pfam" id="PF04969">
    <property type="entry name" value="CS"/>
    <property type="match status" value="1"/>
</dbReference>
<dbReference type="Gene3D" id="2.60.40.790">
    <property type="match status" value="1"/>
</dbReference>
<reference evidence="9 10" key="1">
    <citation type="submission" date="2023-03" db="EMBL/GenBank/DDBJ databases">
        <title>Genome insight into feeding habits of ladybird beetles.</title>
        <authorList>
            <person name="Li H.-S."/>
            <person name="Huang Y.-H."/>
            <person name="Pang H."/>
        </authorList>
    </citation>
    <scope>NUCLEOTIDE SEQUENCE [LARGE SCALE GENOMIC DNA]</scope>
    <source>
        <strain evidence="9">SYSU_2023b</strain>
        <tissue evidence="9">Whole body</tissue>
    </source>
</reference>
<dbReference type="EMBL" id="JARQZJ010000121">
    <property type="protein sequence ID" value="KAK9888269.1"/>
    <property type="molecule type" value="Genomic_DNA"/>
</dbReference>
<evidence type="ECO:0000256" key="6">
    <source>
        <dbReference type="ARBA" id="ARBA00030427"/>
    </source>
</evidence>
<dbReference type="GO" id="GO:0051082">
    <property type="term" value="F:unfolded protein binding"/>
    <property type="evidence" value="ECO:0007669"/>
    <property type="project" value="TreeGrafter"/>
</dbReference>
<comment type="subcellular location">
    <subcellularLocation>
        <location evidence="1">Cytoplasm</location>
    </subcellularLocation>
</comment>
<comment type="caution">
    <text evidence="9">The sequence shown here is derived from an EMBL/GenBank/DDBJ whole genome shotgun (WGS) entry which is preliminary data.</text>
</comment>
<evidence type="ECO:0000256" key="2">
    <source>
        <dbReference type="ARBA" id="ARBA00010513"/>
    </source>
</evidence>
<evidence type="ECO:0000256" key="7">
    <source>
        <dbReference type="SAM" id="MobiDB-lite"/>
    </source>
</evidence>
<evidence type="ECO:0000256" key="4">
    <source>
        <dbReference type="ARBA" id="ARBA00022490"/>
    </source>
</evidence>
<dbReference type="SUPFAM" id="SSF49764">
    <property type="entry name" value="HSP20-like chaperones"/>
    <property type="match status" value="1"/>
</dbReference>
<keyword evidence="5" id="KW-0597">Phosphoprotein</keyword>
<evidence type="ECO:0000256" key="3">
    <source>
        <dbReference type="ARBA" id="ARBA00017641"/>
    </source>
</evidence>
<dbReference type="AlphaFoldDB" id="A0AAW1V8M7"/>
<comment type="similarity">
    <text evidence="2">Belongs to the nudC family.</text>
</comment>